<organism evidence="1 2">
    <name type="scientific">Heterorhabditis bacteriophora</name>
    <name type="common">Entomopathogenic nematode worm</name>
    <dbReference type="NCBI Taxonomy" id="37862"/>
    <lineage>
        <taxon>Eukaryota</taxon>
        <taxon>Metazoa</taxon>
        <taxon>Ecdysozoa</taxon>
        <taxon>Nematoda</taxon>
        <taxon>Chromadorea</taxon>
        <taxon>Rhabditida</taxon>
        <taxon>Rhabditina</taxon>
        <taxon>Rhabditomorpha</taxon>
        <taxon>Strongyloidea</taxon>
        <taxon>Heterorhabditidae</taxon>
        <taxon>Heterorhabditis</taxon>
    </lineage>
</organism>
<dbReference type="Proteomes" id="UP000095283">
    <property type="component" value="Unplaced"/>
</dbReference>
<dbReference type="AlphaFoldDB" id="A0A1I7WTA1"/>
<sequence>MHLYNLTLQGQTAINQAIHGNFSGIPKAQVKIISFSLLYLFMANFCRRFVSVFHSCLYIEYIIRATCLSIVIF</sequence>
<proteinExistence type="predicted"/>
<keyword evidence="1" id="KW-1185">Reference proteome</keyword>
<name>A0A1I7WTA1_HETBA</name>
<evidence type="ECO:0000313" key="1">
    <source>
        <dbReference type="Proteomes" id="UP000095283"/>
    </source>
</evidence>
<protein>
    <submittedName>
        <fullName evidence="2">Uncharacterized protein</fullName>
    </submittedName>
</protein>
<evidence type="ECO:0000313" key="2">
    <source>
        <dbReference type="WBParaSite" id="Hba_08393"/>
    </source>
</evidence>
<reference evidence="2" key="1">
    <citation type="submission" date="2016-11" db="UniProtKB">
        <authorList>
            <consortium name="WormBaseParasite"/>
        </authorList>
    </citation>
    <scope>IDENTIFICATION</scope>
</reference>
<accession>A0A1I7WTA1</accession>
<dbReference type="WBParaSite" id="Hba_08393">
    <property type="protein sequence ID" value="Hba_08393"/>
    <property type="gene ID" value="Hba_08393"/>
</dbReference>